<name>A0ABW6W5J3_9ACTN</name>
<dbReference type="PROSITE" id="PS00134">
    <property type="entry name" value="TRYPSIN_HIS"/>
    <property type="match status" value="1"/>
</dbReference>
<dbReference type="EMBL" id="JBIAZU010000001">
    <property type="protein sequence ID" value="MFF5288577.1"/>
    <property type="molecule type" value="Genomic_DNA"/>
</dbReference>
<dbReference type="InterPro" id="IPR001314">
    <property type="entry name" value="Peptidase_S1A"/>
</dbReference>
<gene>
    <name evidence="6" type="ORF">ACFY35_04010</name>
</gene>
<dbReference type="Proteomes" id="UP001602245">
    <property type="component" value="Unassembled WGS sequence"/>
</dbReference>
<keyword evidence="3" id="KW-0812">Transmembrane</keyword>
<keyword evidence="4" id="KW-0732">Signal</keyword>
<evidence type="ECO:0000256" key="3">
    <source>
        <dbReference type="SAM" id="Phobius"/>
    </source>
</evidence>
<evidence type="ECO:0000256" key="2">
    <source>
        <dbReference type="ARBA" id="ARBA00023157"/>
    </source>
</evidence>
<dbReference type="SMART" id="SM00020">
    <property type="entry name" value="Tryp_SPc"/>
    <property type="match status" value="1"/>
</dbReference>
<comment type="caution">
    <text evidence="6">The sequence shown here is derived from an EMBL/GenBank/DDBJ whole genome shotgun (WGS) entry which is preliminary data.</text>
</comment>
<feature type="chain" id="PRO_5046716346" evidence="4">
    <location>
        <begin position="26"/>
        <end position="290"/>
    </location>
</feature>
<protein>
    <submittedName>
        <fullName evidence="6">S1 family peptidase</fullName>
    </submittedName>
</protein>
<feature type="transmembrane region" description="Helical" evidence="3">
    <location>
        <begin position="251"/>
        <end position="271"/>
    </location>
</feature>
<dbReference type="Gene3D" id="2.40.10.10">
    <property type="entry name" value="Trypsin-like serine proteases"/>
    <property type="match status" value="1"/>
</dbReference>
<feature type="signal peptide" evidence="4">
    <location>
        <begin position="1"/>
        <end position="25"/>
    </location>
</feature>
<reference evidence="6 7" key="1">
    <citation type="submission" date="2024-10" db="EMBL/GenBank/DDBJ databases">
        <title>The Natural Products Discovery Center: Release of the First 8490 Sequenced Strains for Exploring Actinobacteria Biosynthetic Diversity.</title>
        <authorList>
            <person name="Kalkreuter E."/>
            <person name="Kautsar S.A."/>
            <person name="Yang D."/>
            <person name="Bader C.D."/>
            <person name="Teijaro C.N."/>
            <person name="Fluegel L."/>
            <person name="Davis C.M."/>
            <person name="Simpson J.R."/>
            <person name="Lauterbach L."/>
            <person name="Steele A.D."/>
            <person name="Gui C."/>
            <person name="Meng S."/>
            <person name="Li G."/>
            <person name="Viehrig K."/>
            <person name="Ye F."/>
            <person name="Su P."/>
            <person name="Kiefer A.F."/>
            <person name="Nichols A."/>
            <person name="Cepeda A.J."/>
            <person name="Yan W."/>
            <person name="Fan B."/>
            <person name="Jiang Y."/>
            <person name="Adhikari A."/>
            <person name="Zheng C.-J."/>
            <person name="Schuster L."/>
            <person name="Cowan T.M."/>
            <person name="Smanski M.J."/>
            <person name="Chevrette M.G."/>
            <person name="De Carvalho L.P.S."/>
            <person name="Shen B."/>
        </authorList>
    </citation>
    <scope>NUCLEOTIDE SEQUENCE [LARGE SCALE GENOMIC DNA]</scope>
    <source>
        <strain evidence="6 7">NPDC000087</strain>
    </source>
</reference>
<keyword evidence="3" id="KW-0472">Membrane</keyword>
<dbReference type="Pfam" id="PF00089">
    <property type="entry name" value="Trypsin"/>
    <property type="match status" value="1"/>
</dbReference>
<dbReference type="InterPro" id="IPR018114">
    <property type="entry name" value="TRYPSIN_HIS"/>
</dbReference>
<comment type="similarity">
    <text evidence="1">Belongs to the peptidase S1 family.</text>
</comment>
<keyword evidence="2" id="KW-1015">Disulfide bond</keyword>
<dbReference type="PANTHER" id="PTHR24276">
    <property type="entry name" value="POLYSERASE-RELATED"/>
    <property type="match status" value="1"/>
</dbReference>
<sequence>MSRNYLVIALAVAAMVAVPARPAHAIAHGDRVPAGKYAFATKLTMTGIPTGDGGDRDSWCSGALIAPRWVITAGHCFRDTDGKRVSRTVAEHTTAVTGGGHSADVVRAYQAPDHDVALAELATPITAVTPIRLGDAPPKAGDLLRLIGYGLTGDDSGSSAPRTGVFVVAQVRDTLLDVSGRKPRADTSACRYDSGGPYFTESRTGVPTLVAVVSTGPECPHPGPDFAARTDQLGDWIAATTGPGSRSRSHAMTLGLLIPAVLLVPAVAWVVRRRAAAAPRSLGKNRRHEL</sequence>
<proteinExistence type="inferred from homology"/>
<dbReference type="PROSITE" id="PS50240">
    <property type="entry name" value="TRYPSIN_DOM"/>
    <property type="match status" value="1"/>
</dbReference>
<evidence type="ECO:0000256" key="1">
    <source>
        <dbReference type="ARBA" id="ARBA00007664"/>
    </source>
</evidence>
<dbReference type="InterPro" id="IPR043504">
    <property type="entry name" value="Peptidase_S1_PA_chymotrypsin"/>
</dbReference>
<keyword evidence="3" id="KW-1133">Transmembrane helix</keyword>
<dbReference type="PANTHER" id="PTHR24276:SF98">
    <property type="entry name" value="FI18310P1-RELATED"/>
    <property type="match status" value="1"/>
</dbReference>
<evidence type="ECO:0000259" key="5">
    <source>
        <dbReference type="PROSITE" id="PS50240"/>
    </source>
</evidence>
<organism evidence="6 7">
    <name type="scientific">Paractinoplanes globisporus</name>
    <dbReference type="NCBI Taxonomy" id="113565"/>
    <lineage>
        <taxon>Bacteria</taxon>
        <taxon>Bacillati</taxon>
        <taxon>Actinomycetota</taxon>
        <taxon>Actinomycetes</taxon>
        <taxon>Micromonosporales</taxon>
        <taxon>Micromonosporaceae</taxon>
        <taxon>Paractinoplanes</taxon>
    </lineage>
</organism>
<dbReference type="RefSeq" id="WP_020508926.1">
    <property type="nucleotide sequence ID" value="NZ_JBIAZU010000001.1"/>
</dbReference>
<dbReference type="InterPro" id="IPR001254">
    <property type="entry name" value="Trypsin_dom"/>
</dbReference>
<evidence type="ECO:0000313" key="7">
    <source>
        <dbReference type="Proteomes" id="UP001602245"/>
    </source>
</evidence>
<feature type="domain" description="Peptidase S1" evidence="5">
    <location>
        <begin position="26"/>
        <end position="242"/>
    </location>
</feature>
<dbReference type="InterPro" id="IPR050430">
    <property type="entry name" value="Peptidase_S1"/>
</dbReference>
<evidence type="ECO:0000313" key="6">
    <source>
        <dbReference type="EMBL" id="MFF5288577.1"/>
    </source>
</evidence>
<dbReference type="InterPro" id="IPR009003">
    <property type="entry name" value="Peptidase_S1_PA"/>
</dbReference>
<dbReference type="SUPFAM" id="SSF50494">
    <property type="entry name" value="Trypsin-like serine proteases"/>
    <property type="match status" value="1"/>
</dbReference>
<keyword evidence="7" id="KW-1185">Reference proteome</keyword>
<dbReference type="PRINTS" id="PR00722">
    <property type="entry name" value="CHYMOTRYPSIN"/>
</dbReference>
<accession>A0ABW6W5J3</accession>
<evidence type="ECO:0000256" key="4">
    <source>
        <dbReference type="SAM" id="SignalP"/>
    </source>
</evidence>